<dbReference type="OrthoDB" id="5546837at2759"/>
<reference evidence="2 3" key="1">
    <citation type="submission" date="2015-07" db="EMBL/GenBank/DDBJ databases">
        <title>Draft Genome Sequence of Malassezia furfur CBS1878 and Malassezia pachydermatis CBS1879.</title>
        <authorList>
            <person name="Triana S."/>
            <person name="Ohm R."/>
            <person name="Gonzalez A."/>
            <person name="DeCock H."/>
            <person name="Restrepo S."/>
            <person name="Celis A."/>
        </authorList>
    </citation>
    <scope>NUCLEOTIDE SEQUENCE [LARGE SCALE GENOMIC DNA]</scope>
    <source>
        <strain evidence="2 3">CBS 1879</strain>
    </source>
</reference>
<dbReference type="GeneID" id="28729310"/>
<feature type="region of interest" description="Disordered" evidence="1">
    <location>
        <begin position="1"/>
        <end position="78"/>
    </location>
</feature>
<protein>
    <submittedName>
        <fullName evidence="2">Uncharacterized protein</fullName>
    </submittedName>
</protein>
<proteinExistence type="predicted"/>
<dbReference type="Proteomes" id="UP000037751">
    <property type="component" value="Unassembled WGS sequence"/>
</dbReference>
<evidence type="ECO:0000313" key="2">
    <source>
        <dbReference type="EMBL" id="KOS16282.1"/>
    </source>
</evidence>
<dbReference type="RefSeq" id="XP_017993914.1">
    <property type="nucleotide sequence ID" value="XM_018137434.1"/>
</dbReference>
<dbReference type="EMBL" id="LGAV01000001">
    <property type="protein sequence ID" value="KOS16282.1"/>
    <property type="molecule type" value="Genomic_DNA"/>
</dbReference>
<keyword evidence="3" id="KW-1185">Reference proteome</keyword>
<dbReference type="AlphaFoldDB" id="A0A0M9VRA9"/>
<organism evidence="2 3">
    <name type="scientific">Malassezia pachydermatis</name>
    <dbReference type="NCBI Taxonomy" id="77020"/>
    <lineage>
        <taxon>Eukaryota</taxon>
        <taxon>Fungi</taxon>
        <taxon>Dikarya</taxon>
        <taxon>Basidiomycota</taxon>
        <taxon>Ustilaginomycotina</taxon>
        <taxon>Malasseziomycetes</taxon>
        <taxon>Malasseziales</taxon>
        <taxon>Malasseziaceae</taxon>
        <taxon>Malassezia</taxon>
    </lineage>
</organism>
<feature type="compositionally biased region" description="Polar residues" evidence="1">
    <location>
        <begin position="28"/>
        <end position="47"/>
    </location>
</feature>
<dbReference type="STRING" id="77020.A0A0M9VRA9"/>
<gene>
    <name evidence="2" type="ORF">Malapachy_2951</name>
</gene>
<sequence length="152" mass="16341">MTSQKSKPGTTPMPAKGLDEDAPYIIESYQSSDGQYSAPQAPPSYTYSRDPRPPSQPRSWDEAARAKTMPINPSEPRSIGHVYVDVDEETQEFGLGGTPSTMPGSLNSTITGYATGLGWELSKLCALAYILPPFSSVLLLVFETTNGLAVPL</sequence>
<accession>A0A0M9VRA9</accession>
<evidence type="ECO:0000256" key="1">
    <source>
        <dbReference type="SAM" id="MobiDB-lite"/>
    </source>
</evidence>
<dbReference type="VEuPathDB" id="FungiDB:Malapachy_2951"/>
<comment type="caution">
    <text evidence="2">The sequence shown here is derived from an EMBL/GenBank/DDBJ whole genome shotgun (WGS) entry which is preliminary data.</text>
</comment>
<name>A0A0M9VRA9_9BASI</name>
<evidence type="ECO:0000313" key="3">
    <source>
        <dbReference type="Proteomes" id="UP000037751"/>
    </source>
</evidence>